<dbReference type="InterPro" id="IPR001173">
    <property type="entry name" value="Glyco_trans_2-like"/>
</dbReference>
<dbReference type="RefSeq" id="WP_056964305.1">
    <property type="nucleotide sequence ID" value="NZ_AZEU01000202.1"/>
</dbReference>
<protein>
    <recommendedName>
        <fullName evidence="3">Glycosyltransferase 2-like domain-containing protein</fullName>
    </recommendedName>
</protein>
<comment type="caution">
    <text evidence="4">The sequence shown here is derived from an EMBL/GenBank/DDBJ whole genome shotgun (WGS) entry which is preliminary data.</text>
</comment>
<dbReference type="PANTHER" id="PTHR22916:SF51">
    <property type="entry name" value="GLYCOSYLTRANSFERASE EPSH-RELATED"/>
    <property type="match status" value="1"/>
</dbReference>
<dbReference type="PANTHER" id="PTHR22916">
    <property type="entry name" value="GLYCOSYLTRANSFERASE"/>
    <property type="match status" value="1"/>
</dbReference>
<dbReference type="Proteomes" id="UP000051790">
    <property type="component" value="Unassembled WGS sequence"/>
</dbReference>
<dbReference type="Pfam" id="PF00535">
    <property type="entry name" value="Glycos_transf_2"/>
    <property type="match status" value="1"/>
</dbReference>
<dbReference type="EMBL" id="AZEU01000202">
    <property type="protein sequence ID" value="KRL43313.1"/>
    <property type="molecule type" value="Genomic_DNA"/>
</dbReference>
<dbReference type="OrthoDB" id="396512at2"/>
<dbReference type="InterPro" id="IPR029044">
    <property type="entry name" value="Nucleotide-diphossugar_trans"/>
</dbReference>
<keyword evidence="1" id="KW-0328">Glycosyltransferase</keyword>
<accession>A0A0R1QFJ5</accession>
<name>A0A0R1QFJ5_9LACO</name>
<evidence type="ECO:0000256" key="1">
    <source>
        <dbReference type="ARBA" id="ARBA00022676"/>
    </source>
</evidence>
<evidence type="ECO:0000313" key="4">
    <source>
        <dbReference type="EMBL" id="KRL43313.1"/>
    </source>
</evidence>
<evidence type="ECO:0000313" key="5">
    <source>
        <dbReference type="Proteomes" id="UP000051790"/>
    </source>
</evidence>
<feature type="domain" description="Glycosyltransferase 2-like" evidence="3">
    <location>
        <begin position="8"/>
        <end position="131"/>
    </location>
</feature>
<dbReference type="CDD" id="cd00761">
    <property type="entry name" value="Glyco_tranf_GTA_type"/>
    <property type="match status" value="1"/>
</dbReference>
<dbReference type="PATRIC" id="fig|1423769.4.peg.1836"/>
<dbReference type="Gene3D" id="3.90.550.10">
    <property type="entry name" value="Spore Coat Polysaccharide Biosynthesis Protein SpsA, Chain A"/>
    <property type="match status" value="1"/>
</dbReference>
<organism evidence="4 5">
    <name type="scientific">Lacticaseibacillus manihotivorans DSM 13343 = JCM 12514</name>
    <dbReference type="NCBI Taxonomy" id="1423769"/>
    <lineage>
        <taxon>Bacteria</taxon>
        <taxon>Bacillati</taxon>
        <taxon>Bacillota</taxon>
        <taxon>Bacilli</taxon>
        <taxon>Lactobacillales</taxon>
        <taxon>Lactobacillaceae</taxon>
        <taxon>Lacticaseibacillus</taxon>
    </lineage>
</organism>
<dbReference type="GO" id="GO:0016757">
    <property type="term" value="F:glycosyltransferase activity"/>
    <property type="evidence" value="ECO:0007669"/>
    <property type="project" value="UniProtKB-KW"/>
</dbReference>
<proteinExistence type="predicted"/>
<keyword evidence="2" id="KW-0808">Transferase</keyword>
<gene>
    <name evidence="4" type="ORF">FD01_GL001716</name>
</gene>
<reference evidence="4 5" key="1">
    <citation type="journal article" date="2015" name="Genome Announc.">
        <title>Expanding the biotechnology potential of lactobacilli through comparative genomics of 213 strains and associated genera.</title>
        <authorList>
            <person name="Sun Z."/>
            <person name="Harris H.M."/>
            <person name="McCann A."/>
            <person name="Guo C."/>
            <person name="Argimon S."/>
            <person name="Zhang W."/>
            <person name="Yang X."/>
            <person name="Jeffery I.B."/>
            <person name="Cooney J.C."/>
            <person name="Kagawa T.F."/>
            <person name="Liu W."/>
            <person name="Song Y."/>
            <person name="Salvetti E."/>
            <person name="Wrobel A."/>
            <person name="Rasinkangas P."/>
            <person name="Parkhill J."/>
            <person name="Rea M.C."/>
            <person name="O'Sullivan O."/>
            <person name="Ritari J."/>
            <person name="Douillard F.P."/>
            <person name="Paul Ross R."/>
            <person name="Yang R."/>
            <person name="Briner A.E."/>
            <person name="Felis G.E."/>
            <person name="de Vos W.M."/>
            <person name="Barrangou R."/>
            <person name="Klaenhammer T.R."/>
            <person name="Caufield P.W."/>
            <person name="Cui Y."/>
            <person name="Zhang H."/>
            <person name="O'Toole P.W."/>
        </authorList>
    </citation>
    <scope>NUCLEOTIDE SEQUENCE [LARGE SCALE GENOMIC DNA]</scope>
    <source>
        <strain evidence="4 5">DSM 13343</strain>
    </source>
</reference>
<keyword evidence="5" id="KW-1185">Reference proteome</keyword>
<evidence type="ECO:0000256" key="2">
    <source>
        <dbReference type="ARBA" id="ARBA00022679"/>
    </source>
</evidence>
<evidence type="ECO:0000259" key="3">
    <source>
        <dbReference type="Pfam" id="PF00535"/>
    </source>
</evidence>
<dbReference type="SUPFAM" id="SSF53448">
    <property type="entry name" value="Nucleotide-diphospho-sugar transferases"/>
    <property type="match status" value="1"/>
</dbReference>
<dbReference type="AlphaFoldDB" id="A0A0R1QFJ5"/>
<sequence>MNNSTRLSLIIPVYNVATYIADCLSSIAAQALEGCEVVLVDDGSTDDSVRVIEQYLQDHPQANWHIVHKPNGGLSSARNYGLKFAHGDYVWFIDSDDMLAESAVQRLIALIQTQPVDTVVFGYQRFVDTPEPTLLPNLPNKAQSGNDFLAAIFSRQRESYAWSFITKRAIYLDESVSFPEGRNYEDMATTYQIAYFSRTVVLSDQPLYLYRDREGSISNRVSGQHANDLFANLADCQRFFSQHRSAAYAEHFGDFAAYYALLAYQQDFSKQMYQKLQSVFTQLDFSSLSRRYQIAYLLARARLLRPVQAIRTRLSHS</sequence>